<reference evidence="2 3" key="1">
    <citation type="submission" date="2015-10" db="EMBL/GenBank/DDBJ databases">
        <title>Mycobacterium gordonae draft genome assembly.</title>
        <authorList>
            <person name="Ustinova V."/>
            <person name="Smirnova T."/>
            <person name="Blagodatskikh K."/>
            <person name="Varlamov D."/>
            <person name="Larionova E."/>
            <person name="Chernousova L."/>
        </authorList>
    </citation>
    <scope>NUCLEOTIDE SEQUENCE [LARGE SCALE GENOMIC DNA]</scope>
    <source>
        <strain evidence="2 3">CTRI 14-8773</strain>
    </source>
</reference>
<gene>
    <name evidence="2" type="ORF">AO501_14105</name>
</gene>
<name>A0A0Q2LTB1_MYCGO</name>
<dbReference type="AlphaFoldDB" id="A0A0Q2LTB1"/>
<feature type="region of interest" description="Disordered" evidence="1">
    <location>
        <begin position="156"/>
        <end position="176"/>
    </location>
</feature>
<proteinExistence type="predicted"/>
<organism evidence="2 3">
    <name type="scientific">Mycobacterium gordonae</name>
    <dbReference type="NCBI Taxonomy" id="1778"/>
    <lineage>
        <taxon>Bacteria</taxon>
        <taxon>Bacillati</taxon>
        <taxon>Actinomycetota</taxon>
        <taxon>Actinomycetes</taxon>
        <taxon>Mycobacteriales</taxon>
        <taxon>Mycobacteriaceae</taxon>
        <taxon>Mycobacterium</taxon>
    </lineage>
</organism>
<evidence type="ECO:0000256" key="1">
    <source>
        <dbReference type="SAM" id="MobiDB-lite"/>
    </source>
</evidence>
<dbReference type="RefSeq" id="WP_055577753.1">
    <property type="nucleotide sequence ID" value="NZ_LKTM01000112.1"/>
</dbReference>
<evidence type="ECO:0000313" key="2">
    <source>
        <dbReference type="EMBL" id="KQH79201.1"/>
    </source>
</evidence>
<dbReference type="Proteomes" id="UP000051677">
    <property type="component" value="Unassembled WGS sequence"/>
</dbReference>
<protein>
    <recommendedName>
        <fullName evidence="4">ESX secretion-associated protein EspG</fullName>
    </recommendedName>
</protein>
<evidence type="ECO:0008006" key="4">
    <source>
        <dbReference type="Google" id="ProtNLM"/>
    </source>
</evidence>
<dbReference type="OrthoDB" id="4375220at2"/>
<accession>A0A0Q2LTB1</accession>
<evidence type="ECO:0000313" key="3">
    <source>
        <dbReference type="Proteomes" id="UP000051677"/>
    </source>
</evidence>
<sequence>MKRPALSPVGSIDLVDLQAVSDSLGRDFIPHPFVVLRQSRFGSYQQYQDYVAAIPERIARGDLRSISRWVASYQEADLRVECVVSIVGSQRGRIMAHRRDQLGFIAAQNYENDCVDIFEVSPYELGAVIAGSLALTQPGTHPKVVIPGLVRQPFPAGGGSDSDSSVVQRDSRTGRVSVPRNKVTRYTRIQSRWRPARDWGFDRRKTTVATVAVSNDGDYIYSPGFDYLTPTTMQNLGSRIDAAIAEDVADLRESRR</sequence>
<comment type="caution">
    <text evidence="2">The sequence shown here is derived from an EMBL/GenBank/DDBJ whole genome shotgun (WGS) entry which is preliminary data.</text>
</comment>
<dbReference type="EMBL" id="LKTM01000112">
    <property type="protein sequence ID" value="KQH79201.1"/>
    <property type="molecule type" value="Genomic_DNA"/>
</dbReference>